<dbReference type="Pfam" id="PF00196">
    <property type="entry name" value="GerE"/>
    <property type="match status" value="1"/>
</dbReference>
<accession>U5QK54</accession>
<keyword evidence="1" id="KW-0238">DNA-binding</keyword>
<feature type="domain" description="HTH luxR-type" evidence="3">
    <location>
        <begin position="164"/>
        <end position="229"/>
    </location>
</feature>
<name>U5QK54_GLOK1</name>
<feature type="domain" description="Response regulatory" evidence="4">
    <location>
        <begin position="12"/>
        <end position="128"/>
    </location>
</feature>
<protein>
    <submittedName>
        <fullName evidence="5">Two-component response regulator</fullName>
    </submittedName>
</protein>
<dbReference type="GO" id="GO:0000160">
    <property type="term" value="P:phosphorelay signal transduction system"/>
    <property type="evidence" value="ECO:0007669"/>
    <property type="project" value="InterPro"/>
</dbReference>
<gene>
    <name evidence="5" type="primary">malT</name>
    <name evidence="5" type="ORF">GKIL_1814</name>
</gene>
<dbReference type="PANTHER" id="PTHR43214">
    <property type="entry name" value="TWO-COMPONENT RESPONSE REGULATOR"/>
    <property type="match status" value="1"/>
</dbReference>
<dbReference type="HOGENOM" id="CLU_000445_90_8_3"/>
<dbReference type="EMBL" id="CP003587">
    <property type="protein sequence ID" value="AGY58060.1"/>
    <property type="molecule type" value="Genomic_DNA"/>
</dbReference>
<dbReference type="SUPFAM" id="SSF52172">
    <property type="entry name" value="CheY-like"/>
    <property type="match status" value="1"/>
</dbReference>
<dbReference type="STRING" id="1183438.GKIL_1814"/>
<dbReference type="SMART" id="SM00421">
    <property type="entry name" value="HTH_LUXR"/>
    <property type="match status" value="1"/>
</dbReference>
<evidence type="ECO:0000259" key="4">
    <source>
        <dbReference type="PROSITE" id="PS50110"/>
    </source>
</evidence>
<dbReference type="RefSeq" id="WP_023173184.1">
    <property type="nucleotide sequence ID" value="NC_022600.1"/>
</dbReference>
<reference evidence="5 6" key="1">
    <citation type="journal article" date="2013" name="PLoS ONE">
        <title>Cultivation and Complete Genome Sequencing of Gloeobacter kilaueensis sp. nov., from a Lava Cave in Kilauea Caldera, Hawai'i.</title>
        <authorList>
            <person name="Saw J.H."/>
            <person name="Schatz M."/>
            <person name="Brown M.V."/>
            <person name="Kunkel D.D."/>
            <person name="Foster J.S."/>
            <person name="Shick H."/>
            <person name="Christensen S."/>
            <person name="Hou S."/>
            <person name="Wan X."/>
            <person name="Donachie S.P."/>
        </authorList>
    </citation>
    <scope>NUCLEOTIDE SEQUENCE [LARGE SCALE GENOMIC DNA]</scope>
    <source>
        <strain evidence="6">JS</strain>
    </source>
</reference>
<dbReference type="GO" id="GO:0003677">
    <property type="term" value="F:DNA binding"/>
    <property type="evidence" value="ECO:0007669"/>
    <property type="project" value="UniProtKB-KW"/>
</dbReference>
<keyword evidence="6" id="KW-1185">Reference proteome</keyword>
<dbReference type="PROSITE" id="PS50110">
    <property type="entry name" value="RESPONSE_REGULATORY"/>
    <property type="match status" value="1"/>
</dbReference>
<dbReference type="PRINTS" id="PR00038">
    <property type="entry name" value="HTHLUXR"/>
</dbReference>
<dbReference type="CDD" id="cd06170">
    <property type="entry name" value="LuxR_C_like"/>
    <property type="match status" value="1"/>
</dbReference>
<dbReference type="InterPro" id="IPR000792">
    <property type="entry name" value="Tscrpt_reg_LuxR_C"/>
</dbReference>
<organism evidence="5 6">
    <name type="scientific">Gloeobacter kilaueensis (strain ATCC BAA-2537 / CCAP 1431/1 / ULC 316 / JS1)</name>
    <dbReference type="NCBI Taxonomy" id="1183438"/>
    <lineage>
        <taxon>Bacteria</taxon>
        <taxon>Bacillati</taxon>
        <taxon>Cyanobacteriota</taxon>
        <taxon>Cyanophyceae</taxon>
        <taxon>Gloeobacterales</taxon>
        <taxon>Gloeobacteraceae</taxon>
        <taxon>Gloeobacter</taxon>
    </lineage>
</organism>
<dbReference type="InterPro" id="IPR039420">
    <property type="entry name" value="WalR-like"/>
</dbReference>
<dbReference type="Gene3D" id="3.40.50.2300">
    <property type="match status" value="1"/>
</dbReference>
<dbReference type="OrthoDB" id="447151at2"/>
<dbReference type="InterPro" id="IPR001789">
    <property type="entry name" value="Sig_transdc_resp-reg_receiver"/>
</dbReference>
<sequence length="236" mass="25769">MQFPPIDSDNARVAIICDHPVTAYALKRLIKENTPLSLAMHLTAATVCREVFHERPVDLIVLEVHAATQREQTLVRHLRAWAPGARLLVMYAASEAGSARALVEAGADSLWTEHSSLSVLLKVMLKTLAGVRWVDPICDGQSIDEACAGSEGALAPFAARRPESTAQTTPLSHREREILALIQQGYSNQQIAAHLYLSVNTVKNHMSRILMKLSATNRTQAVLKAMSSGMDRVASI</sequence>
<proteinExistence type="predicted"/>
<comment type="caution">
    <text evidence="2">Lacks conserved residue(s) required for the propagation of feature annotation.</text>
</comment>
<evidence type="ECO:0000259" key="3">
    <source>
        <dbReference type="PROSITE" id="PS50043"/>
    </source>
</evidence>
<dbReference type="AlphaFoldDB" id="U5QK54"/>
<evidence type="ECO:0000256" key="2">
    <source>
        <dbReference type="PROSITE-ProRule" id="PRU00169"/>
    </source>
</evidence>
<dbReference type="SUPFAM" id="SSF46894">
    <property type="entry name" value="C-terminal effector domain of the bipartite response regulators"/>
    <property type="match status" value="1"/>
</dbReference>
<dbReference type="PROSITE" id="PS50043">
    <property type="entry name" value="HTH_LUXR_2"/>
    <property type="match status" value="1"/>
</dbReference>
<dbReference type="Gene3D" id="1.10.10.10">
    <property type="entry name" value="Winged helix-like DNA-binding domain superfamily/Winged helix DNA-binding domain"/>
    <property type="match status" value="1"/>
</dbReference>
<dbReference type="GO" id="GO:0006355">
    <property type="term" value="P:regulation of DNA-templated transcription"/>
    <property type="evidence" value="ECO:0007669"/>
    <property type="project" value="InterPro"/>
</dbReference>
<evidence type="ECO:0000256" key="1">
    <source>
        <dbReference type="ARBA" id="ARBA00023125"/>
    </source>
</evidence>
<dbReference type="eggNOG" id="COG2197">
    <property type="taxonomic scope" value="Bacteria"/>
</dbReference>
<dbReference type="PROSITE" id="PS00622">
    <property type="entry name" value="HTH_LUXR_1"/>
    <property type="match status" value="1"/>
</dbReference>
<dbReference type="Proteomes" id="UP000017396">
    <property type="component" value="Chromosome"/>
</dbReference>
<dbReference type="InterPro" id="IPR036388">
    <property type="entry name" value="WH-like_DNA-bd_sf"/>
</dbReference>
<dbReference type="InterPro" id="IPR016032">
    <property type="entry name" value="Sig_transdc_resp-reg_C-effctor"/>
</dbReference>
<dbReference type="KEGG" id="glj:GKIL_1814"/>
<evidence type="ECO:0000313" key="5">
    <source>
        <dbReference type="EMBL" id="AGY58060.1"/>
    </source>
</evidence>
<evidence type="ECO:0000313" key="6">
    <source>
        <dbReference type="Proteomes" id="UP000017396"/>
    </source>
</evidence>
<dbReference type="InterPro" id="IPR011006">
    <property type="entry name" value="CheY-like_superfamily"/>
</dbReference>